<keyword evidence="3" id="KW-1185">Reference proteome</keyword>
<evidence type="ECO:0000256" key="1">
    <source>
        <dbReference type="SAM" id="Coils"/>
    </source>
</evidence>
<comment type="caution">
    <text evidence="2">The sequence shown here is derived from an EMBL/GenBank/DDBJ whole genome shotgun (WGS) entry which is preliminary data.</text>
</comment>
<organism evidence="2 3">
    <name type="scientific">Asterophora parasitica</name>
    <dbReference type="NCBI Taxonomy" id="117018"/>
    <lineage>
        <taxon>Eukaryota</taxon>
        <taxon>Fungi</taxon>
        <taxon>Dikarya</taxon>
        <taxon>Basidiomycota</taxon>
        <taxon>Agaricomycotina</taxon>
        <taxon>Agaricomycetes</taxon>
        <taxon>Agaricomycetidae</taxon>
        <taxon>Agaricales</taxon>
        <taxon>Tricholomatineae</taxon>
        <taxon>Lyophyllaceae</taxon>
        <taxon>Asterophora</taxon>
    </lineage>
</organism>
<evidence type="ECO:0000313" key="3">
    <source>
        <dbReference type="Proteomes" id="UP000775547"/>
    </source>
</evidence>
<feature type="coiled-coil region" evidence="1">
    <location>
        <begin position="69"/>
        <end position="120"/>
    </location>
</feature>
<keyword evidence="1" id="KW-0175">Coiled coil</keyword>
<dbReference type="AlphaFoldDB" id="A0A9P7FZN6"/>
<evidence type="ECO:0000313" key="2">
    <source>
        <dbReference type="EMBL" id="KAG5640251.1"/>
    </source>
</evidence>
<proteinExistence type="predicted"/>
<dbReference type="Proteomes" id="UP000775547">
    <property type="component" value="Unassembled WGS sequence"/>
</dbReference>
<name>A0A9P7FZN6_9AGAR</name>
<protein>
    <submittedName>
        <fullName evidence="2">Uncharacterized protein</fullName>
    </submittedName>
</protein>
<dbReference type="EMBL" id="JABCKV010000960">
    <property type="protein sequence ID" value="KAG5640251.1"/>
    <property type="molecule type" value="Genomic_DNA"/>
</dbReference>
<feature type="non-terminal residue" evidence="2">
    <location>
        <position position="162"/>
    </location>
</feature>
<gene>
    <name evidence="2" type="ORF">DXG03_009670</name>
</gene>
<dbReference type="SUPFAM" id="SSF90257">
    <property type="entry name" value="Myosin rod fragments"/>
    <property type="match status" value="1"/>
</dbReference>
<reference evidence="2" key="1">
    <citation type="submission" date="2020-07" db="EMBL/GenBank/DDBJ databases">
        <authorList>
            <person name="Nieuwenhuis M."/>
            <person name="Van De Peppel L.J.J."/>
        </authorList>
    </citation>
    <scope>NUCLEOTIDE SEQUENCE</scope>
    <source>
        <strain evidence="2">AP01</strain>
        <tissue evidence="2">Mycelium</tissue>
    </source>
</reference>
<sequence>MQCKINESFDKHDRITVVVPACVKEGIPSLPPAVTVFMPQRLKSIFVPPVSPEPQDVTSRLNALVGTAMVKWEDKFKTLEESNMKLEETNTKLEETNTKLEEANMKLEEANTKLLEANTVLLGHMSALEGENVSLRNCTRDMEEVIRGHDKIMDDIAGWITV</sequence>
<accession>A0A9P7FZN6</accession>
<reference evidence="2" key="2">
    <citation type="submission" date="2021-10" db="EMBL/GenBank/DDBJ databases">
        <title>Phylogenomics reveals ancestral predisposition of the termite-cultivated fungus Termitomyces towards a domesticated lifestyle.</title>
        <authorList>
            <person name="Auxier B."/>
            <person name="Grum-Grzhimaylo A."/>
            <person name="Cardenas M.E."/>
            <person name="Lodge J.D."/>
            <person name="Laessoe T."/>
            <person name="Pedersen O."/>
            <person name="Smith M.E."/>
            <person name="Kuyper T.W."/>
            <person name="Franco-Molano E.A."/>
            <person name="Baroni T.J."/>
            <person name="Aanen D.K."/>
        </authorList>
    </citation>
    <scope>NUCLEOTIDE SEQUENCE</scope>
    <source>
        <strain evidence="2">AP01</strain>
        <tissue evidence="2">Mycelium</tissue>
    </source>
</reference>